<evidence type="ECO:0000256" key="2">
    <source>
        <dbReference type="SAM" id="SignalP"/>
    </source>
</evidence>
<reference evidence="3" key="1">
    <citation type="submission" date="2022-07" db="EMBL/GenBank/DDBJ databases">
        <title>Tahibacter sp., a new gammaproteobacterium isolated from the silt sample collected at pig farm.</title>
        <authorList>
            <person name="Chen H."/>
        </authorList>
    </citation>
    <scope>NUCLEOTIDE SEQUENCE</scope>
    <source>
        <strain evidence="3">P2K</strain>
    </source>
</reference>
<evidence type="ECO:0000313" key="4">
    <source>
        <dbReference type="Proteomes" id="UP001165498"/>
    </source>
</evidence>
<comment type="caution">
    <text evidence="3">The sequence shown here is derived from an EMBL/GenBank/DDBJ whole genome shotgun (WGS) entry which is preliminary data.</text>
</comment>
<keyword evidence="1" id="KW-0472">Membrane</keyword>
<keyword evidence="1" id="KW-1133">Transmembrane helix</keyword>
<name>A0ABT1QPV7_9GAMM</name>
<feature type="signal peptide" evidence="2">
    <location>
        <begin position="1"/>
        <end position="22"/>
    </location>
</feature>
<accession>A0ABT1QPV7</accession>
<dbReference type="RefSeq" id="WP_255913062.1">
    <property type="nucleotide sequence ID" value="NZ_JANFQO010000004.1"/>
</dbReference>
<feature type="chain" id="PRO_5046939690" description="Secreted protein (IPTL-CTERM system target)" evidence="2">
    <location>
        <begin position="23"/>
        <end position="170"/>
    </location>
</feature>
<protein>
    <recommendedName>
        <fullName evidence="5">Secreted protein (IPTL-CTERM system target)</fullName>
    </recommendedName>
</protein>
<proteinExistence type="predicted"/>
<feature type="transmembrane region" description="Helical" evidence="1">
    <location>
        <begin position="139"/>
        <end position="159"/>
    </location>
</feature>
<gene>
    <name evidence="3" type="ORF">NM961_06295</name>
</gene>
<keyword evidence="1" id="KW-0812">Transmembrane</keyword>
<dbReference type="EMBL" id="JANFQO010000004">
    <property type="protein sequence ID" value="MCQ4164318.1"/>
    <property type="molecule type" value="Genomic_DNA"/>
</dbReference>
<keyword evidence="2" id="KW-0732">Signal</keyword>
<organism evidence="3 4">
    <name type="scientific">Tahibacter harae</name>
    <dbReference type="NCBI Taxonomy" id="2963937"/>
    <lineage>
        <taxon>Bacteria</taxon>
        <taxon>Pseudomonadati</taxon>
        <taxon>Pseudomonadota</taxon>
        <taxon>Gammaproteobacteria</taxon>
        <taxon>Lysobacterales</taxon>
        <taxon>Rhodanobacteraceae</taxon>
        <taxon>Tahibacter</taxon>
    </lineage>
</organism>
<evidence type="ECO:0000313" key="3">
    <source>
        <dbReference type="EMBL" id="MCQ4164318.1"/>
    </source>
</evidence>
<dbReference type="Proteomes" id="UP001165498">
    <property type="component" value="Unassembled WGS sequence"/>
</dbReference>
<evidence type="ECO:0000256" key="1">
    <source>
        <dbReference type="SAM" id="Phobius"/>
    </source>
</evidence>
<evidence type="ECO:0008006" key="5">
    <source>
        <dbReference type="Google" id="ProtNLM"/>
    </source>
</evidence>
<sequence length="170" mass="17824">MTPVLRFLLTLLALAAAGVSSAGTDYSSRYDNVRVVPSPAVSSNAIALIVRWSGCSPEGDWTINRTGNVLTVRQVDVNTLCWSAPPPPRDVSYPLGRLAPGDYTVRFIADFTGIGGTAETTDLPLRVLGAPAAASVPMLSPPVLLALVFGLFAAGGYGLRRRAARGRLNG</sequence>
<keyword evidence="4" id="KW-1185">Reference proteome</keyword>